<dbReference type="AlphaFoldDB" id="A0A840RIE9"/>
<feature type="signal peptide" evidence="1">
    <location>
        <begin position="1"/>
        <end position="18"/>
    </location>
</feature>
<accession>A0A840RIE9</accession>
<sequence>MLRWLVLLCGFCATCAAAAPCANEDFQHQVTGADQCLVLASYGVTDAPQVLLVWLHGDTPARDEAVYLFPMARAVAEQFAAQKVLSVALVRPGYADDKGHRSDGDNHWHQDLYTRQNMQIVGGAIDRLKQHYHPQRVILIGHSGGAATAALLAGMMPGLADADILVSCPCDLAAWPLGHDWRASENPMRWADQVQPPLKVFALTGTADDNTGAALAQAYVARLQQHGVDARFIPIPNASHNSAIRSLQVMQTLTALLTAP</sequence>
<evidence type="ECO:0000256" key="1">
    <source>
        <dbReference type="SAM" id="SignalP"/>
    </source>
</evidence>
<proteinExistence type="predicted"/>
<dbReference type="EMBL" id="JACHHN010000006">
    <property type="protein sequence ID" value="MBB5192220.1"/>
    <property type="molecule type" value="Genomic_DNA"/>
</dbReference>
<dbReference type="Gene3D" id="3.40.50.1820">
    <property type="entry name" value="alpha/beta hydrolase"/>
    <property type="match status" value="1"/>
</dbReference>
<gene>
    <name evidence="2" type="ORF">HNQ50_002961</name>
</gene>
<dbReference type="InterPro" id="IPR029058">
    <property type="entry name" value="AB_hydrolase_fold"/>
</dbReference>
<evidence type="ECO:0000313" key="2">
    <source>
        <dbReference type="EMBL" id="MBB5192220.1"/>
    </source>
</evidence>
<dbReference type="RefSeq" id="WP_184101910.1">
    <property type="nucleotide sequence ID" value="NZ_JACHHN010000006.1"/>
</dbReference>
<name>A0A840RIE9_9NEIS</name>
<reference evidence="2 3" key="1">
    <citation type="submission" date="2020-08" db="EMBL/GenBank/DDBJ databases">
        <title>Genomic Encyclopedia of Type Strains, Phase IV (KMG-IV): sequencing the most valuable type-strain genomes for metagenomic binning, comparative biology and taxonomic classification.</title>
        <authorList>
            <person name="Goeker M."/>
        </authorList>
    </citation>
    <scope>NUCLEOTIDE SEQUENCE [LARGE SCALE GENOMIC DNA]</scope>
    <source>
        <strain evidence="2 3">DSM 18233</strain>
    </source>
</reference>
<comment type="caution">
    <text evidence="2">The sequence shown here is derived from an EMBL/GenBank/DDBJ whole genome shotgun (WGS) entry which is preliminary data.</text>
</comment>
<dbReference type="Proteomes" id="UP000543030">
    <property type="component" value="Unassembled WGS sequence"/>
</dbReference>
<organism evidence="2 3">
    <name type="scientific">Silvimonas terrae</name>
    <dbReference type="NCBI Taxonomy" id="300266"/>
    <lineage>
        <taxon>Bacteria</taxon>
        <taxon>Pseudomonadati</taxon>
        <taxon>Pseudomonadota</taxon>
        <taxon>Betaproteobacteria</taxon>
        <taxon>Neisseriales</taxon>
        <taxon>Chitinibacteraceae</taxon>
        <taxon>Silvimonas</taxon>
    </lineage>
</organism>
<keyword evidence="1" id="KW-0732">Signal</keyword>
<evidence type="ECO:0000313" key="3">
    <source>
        <dbReference type="Proteomes" id="UP000543030"/>
    </source>
</evidence>
<dbReference type="SUPFAM" id="SSF53474">
    <property type="entry name" value="alpha/beta-Hydrolases"/>
    <property type="match status" value="1"/>
</dbReference>
<protein>
    <submittedName>
        <fullName evidence="2">Pimeloyl-ACP methyl ester carboxylesterase</fullName>
    </submittedName>
</protein>
<keyword evidence="3" id="KW-1185">Reference proteome</keyword>
<feature type="chain" id="PRO_5032487258" evidence="1">
    <location>
        <begin position="19"/>
        <end position="260"/>
    </location>
</feature>